<keyword evidence="2" id="KW-1185">Reference proteome</keyword>
<name>A0ABR4M6T8_9EURO</name>
<protein>
    <recommendedName>
        <fullName evidence="3">Secreted protein</fullName>
    </recommendedName>
</protein>
<evidence type="ECO:0000313" key="2">
    <source>
        <dbReference type="Proteomes" id="UP001610432"/>
    </source>
</evidence>
<proteinExistence type="predicted"/>
<evidence type="ECO:0000313" key="1">
    <source>
        <dbReference type="EMBL" id="KAL2872325.1"/>
    </source>
</evidence>
<accession>A0ABR4M6T8</accession>
<organism evidence="1 2">
    <name type="scientific">Aspergillus lucknowensis</name>
    <dbReference type="NCBI Taxonomy" id="176173"/>
    <lineage>
        <taxon>Eukaryota</taxon>
        <taxon>Fungi</taxon>
        <taxon>Dikarya</taxon>
        <taxon>Ascomycota</taxon>
        <taxon>Pezizomycotina</taxon>
        <taxon>Eurotiomycetes</taxon>
        <taxon>Eurotiomycetidae</taxon>
        <taxon>Eurotiales</taxon>
        <taxon>Aspergillaceae</taxon>
        <taxon>Aspergillus</taxon>
        <taxon>Aspergillus subgen. Nidulantes</taxon>
    </lineage>
</organism>
<evidence type="ECO:0008006" key="3">
    <source>
        <dbReference type="Google" id="ProtNLM"/>
    </source>
</evidence>
<gene>
    <name evidence="1" type="ORF">BJX67DRAFT_3348</name>
</gene>
<dbReference type="EMBL" id="JBFXLQ010000001">
    <property type="protein sequence ID" value="KAL2872325.1"/>
    <property type="molecule type" value="Genomic_DNA"/>
</dbReference>
<sequence length="80" mass="9032">MRRLWCSLYFGPLARPMRDEDDGGEETLLMSTGVCDFLPACLGNVHFQYCRHLPHGPSMFRDFPTSTTRARWCGIVGGGH</sequence>
<dbReference type="RefSeq" id="XP_070891304.1">
    <property type="nucleotide sequence ID" value="XM_071027568.1"/>
</dbReference>
<reference evidence="1 2" key="1">
    <citation type="submission" date="2024-07" db="EMBL/GenBank/DDBJ databases">
        <title>Section-level genome sequencing and comparative genomics of Aspergillus sections Usti and Cavernicolus.</title>
        <authorList>
            <consortium name="Lawrence Berkeley National Laboratory"/>
            <person name="Nybo J.L."/>
            <person name="Vesth T.C."/>
            <person name="Theobald S."/>
            <person name="Frisvad J.C."/>
            <person name="Larsen T.O."/>
            <person name="Kjaerboelling I."/>
            <person name="Rothschild-Mancinelli K."/>
            <person name="Lyhne E.K."/>
            <person name="Kogle M.E."/>
            <person name="Barry K."/>
            <person name="Clum A."/>
            <person name="Na H."/>
            <person name="Ledsgaard L."/>
            <person name="Lin J."/>
            <person name="Lipzen A."/>
            <person name="Kuo A."/>
            <person name="Riley R."/>
            <person name="Mondo S."/>
            <person name="Labutti K."/>
            <person name="Haridas S."/>
            <person name="Pangalinan J."/>
            <person name="Salamov A.A."/>
            <person name="Simmons B.A."/>
            <person name="Magnuson J.K."/>
            <person name="Chen J."/>
            <person name="Drula E."/>
            <person name="Henrissat B."/>
            <person name="Wiebenga A."/>
            <person name="Lubbers R.J."/>
            <person name="Gomes A.C."/>
            <person name="Macurrencykelacurrency M.R."/>
            <person name="Stajich J."/>
            <person name="Grigoriev I.V."/>
            <person name="Mortensen U.H."/>
            <person name="De Vries R.P."/>
            <person name="Baker S.E."/>
            <person name="Andersen M.R."/>
        </authorList>
    </citation>
    <scope>NUCLEOTIDE SEQUENCE [LARGE SCALE GENOMIC DNA]</scope>
    <source>
        <strain evidence="1 2">CBS 449.75</strain>
    </source>
</reference>
<dbReference type="Proteomes" id="UP001610432">
    <property type="component" value="Unassembled WGS sequence"/>
</dbReference>
<dbReference type="GeneID" id="98142640"/>
<comment type="caution">
    <text evidence="1">The sequence shown here is derived from an EMBL/GenBank/DDBJ whole genome shotgun (WGS) entry which is preliminary data.</text>
</comment>